<dbReference type="AlphaFoldDB" id="A0A1D3D4T2"/>
<dbReference type="InterPro" id="IPR001487">
    <property type="entry name" value="Bromodomain"/>
</dbReference>
<dbReference type="CDD" id="cd04369">
    <property type="entry name" value="Bromodomain"/>
    <property type="match status" value="1"/>
</dbReference>
<dbReference type="VEuPathDB" id="ToxoDB:cyc_08613"/>
<reference evidence="5 6" key="1">
    <citation type="journal article" date="2016" name="BMC Genomics">
        <title>Comparative genomics reveals Cyclospora cayetanensis possesses coccidia-like metabolism and invasion components but unique surface antigens.</title>
        <authorList>
            <person name="Liu S."/>
            <person name="Wang L."/>
            <person name="Zheng H."/>
            <person name="Xu Z."/>
            <person name="Roellig D.M."/>
            <person name="Li N."/>
            <person name="Frace M.A."/>
            <person name="Tang K."/>
            <person name="Arrowood M.J."/>
            <person name="Moss D.M."/>
            <person name="Zhang L."/>
            <person name="Feng Y."/>
            <person name="Xiao L."/>
        </authorList>
    </citation>
    <scope>NUCLEOTIDE SEQUENCE [LARGE SCALE GENOMIC DNA]</scope>
    <source>
        <strain evidence="5 6">CHN_HEN01</strain>
    </source>
</reference>
<dbReference type="Pfam" id="PF00439">
    <property type="entry name" value="Bromodomain"/>
    <property type="match status" value="1"/>
</dbReference>
<feature type="domain" description="Bromo" evidence="4">
    <location>
        <begin position="629"/>
        <end position="679"/>
    </location>
</feature>
<dbReference type="InParanoid" id="A0A1D3D4T2"/>
<dbReference type="PROSITE" id="PS50014">
    <property type="entry name" value="BROMODOMAIN_2"/>
    <property type="match status" value="1"/>
</dbReference>
<dbReference type="SUPFAM" id="SSF47370">
    <property type="entry name" value="Bromodomain"/>
    <property type="match status" value="1"/>
</dbReference>
<comment type="caution">
    <text evidence="5">The sequence shown here is derived from an EMBL/GenBank/DDBJ whole genome shotgun (WGS) entry which is preliminary data.</text>
</comment>
<evidence type="ECO:0000313" key="6">
    <source>
        <dbReference type="Proteomes" id="UP000095192"/>
    </source>
</evidence>
<organism evidence="5 6">
    <name type="scientific">Cyclospora cayetanensis</name>
    <dbReference type="NCBI Taxonomy" id="88456"/>
    <lineage>
        <taxon>Eukaryota</taxon>
        <taxon>Sar</taxon>
        <taxon>Alveolata</taxon>
        <taxon>Apicomplexa</taxon>
        <taxon>Conoidasida</taxon>
        <taxon>Coccidia</taxon>
        <taxon>Eucoccidiorida</taxon>
        <taxon>Eimeriorina</taxon>
        <taxon>Eimeriidae</taxon>
        <taxon>Cyclospora</taxon>
    </lineage>
</organism>
<dbReference type="EMBL" id="JROU02000724">
    <property type="protein sequence ID" value="OEH78466.1"/>
    <property type="molecule type" value="Genomic_DNA"/>
</dbReference>
<feature type="region of interest" description="Disordered" evidence="3">
    <location>
        <begin position="379"/>
        <end position="399"/>
    </location>
</feature>
<keyword evidence="1 2" id="KW-0103">Bromodomain</keyword>
<dbReference type="Proteomes" id="UP000095192">
    <property type="component" value="Unassembled WGS sequence"/>
</dbReference>
<sequence length="709" mass="76775">MQSWLWMLWGEGQPAAGGSQGKGTQGEALRLSDYACTGPESRFLRHFYAAASLVRDSKGLSPPAAIDFLLQPLQQMEVASSASDISTLMSLGASVVDCLGNLRWPYTPYPAHAEARHPYFAFAKTGYLLPSAGSVDGNRNIKGLSSVFTAQPPPFGPSCGCSCAAMVDADFSAAFGADESGGRGGVRESMMSDAAWEVFVLSNCRGLKMAWIDAWRLFRLDTVKALASPRKEMTCGFLRAISRNAVLRDLTRRRFVGGTGESTSDATYALSEAGSSAVGGRKQPLVLDVVKTGFSPQPQTSPLAEWHAEFEVPFDFLHFMGCPLQREFLESIAPAAAEVLLAYDSSLVQREARAALLKVCCEGAVRVYRVPVFQNAAAAKGSARRQPPPQQQQNQQQKHQQEKKQPWCLISKFVTPEEQVLRAQVGVGIYTALQVAVCLDTPVGDPQGCLWASLLQLLQELRIANPMLFLPFSAHAPGLLLPEKGEIKRRSCAAATSAPFDPGAAAGAAAFAACAAPDICVPPQTAAVLPPPLPLRFPSSAVAAAPPLHGKGGRLVVHAPCVSVISGYLTFPRSGSRQQKMWRFKRKYIDRADPGCDWVAVALDAVAALLELPEAAWFSPDPETTAVGYRSVIAEPMWLRKVQARLKADLYALPYHFKQDVALIFKNARHFNAPHDRAYRDCCVLEQKFNALWAPINAAFQRAARGSVQ</sequence>
<dbReference type="InterPro" id="IPR036427">
    <property type="entry name" value="Bromodomain-like_sf"/>
</dbReference>
<accession>A0A1D3D4T2</accession>
<evidence type="ECO:0000256" key="3">
    <source>
        <dbReference type="SAM" id="MobiDB-lite"/>
    </source>
</evidence>
<evidence type="ECO:0000313" key="5">
    <source>
        <dbReference type="EMBL" id="OEH78466.1"/>
    </source>
</evidence>
<evidence type="ECO:0000256" key="2">
    <source>
        <dbReference type="PROSITE-ProRule" id="PRU00035"/>
    </source>
</evidence>
<name>A0A1D3D4T2_9EIME</name>
<keyword evidence="6" id="KW-1185">Reference proteome</keyword>
<protein>
    <submittedName>
        <fullName evidence="5">Bromodomain-containing protein</fullName>
    </submittedName>
</protein>
<gene>
    <name evidence="5" type="ORF">cyc_08613</name>
</gene>
<dbReference type="SMART" id="SM00297">
    <property type="entry name" value="BROMO"/>
    <property type="match status" value="1"/>
</dbReference>
<dbReference type="VEuPathDB" id="ToxoDB:LOC34619200"/>
<evidence type="ECO:0000259" key="4">
    <source>
        <dbReference type="PROSITE" id="PS50014"/>
    </source>
</evidence>
<evidence type="ECO:0000256" key="1">
    <source>
        <dbReference type="ARBA" id="ARBA00023117"/>
    </source>
</evidence>
<dbReference type="Gene3D" id="1.20.920.10">
    <property type="entry name" value="Bromodomain-like"/>
    <property type="match status" value="1"/>
</dbReference>
<proteinExistence type="predicted"/>